<evidence type="ECO:0000256" key="4">
    <source>
        <dbReference type="ARBA" id="ARBA00023136"/>
    </source>
</evidence>
<gene>
    <name evidence="8" type="ORF">HGP29_19875</name>
</gene>
<dbReference type="InterPro" id="IPR012944">
    <property type="entry name" value="SusD_RagB_dom"/>
</dbReference>
<comment type="subcellular location">
    <subcellularLocation>
        <location evidence="1">Cell outer membrane</location>
    </subcellularLocation>
</comment>
<evidence type="ECO:0000256" key="2">
    <source>
        <dbReference type="ARBA" id="ARBA00006275"/>
    </source>
</evidence>
<protein>
    <submittedName>
        <fullName evidence="8">RagB/SusD family nutrient uptake outer membrane protein</fullName>
    </submittedName>
</protein>
<name>A0A7X8XXQ5_9BACT</name>
<evidence type="ECO:0000256" key="5">
    <source>
        <dbReference type="ARBA" id="ARBA00023237"/>
    </source>
</evidence>
<keyword evidence="4" id="KW-0472">Membrane</keyword>
<dbReference type="RefSeq" id="WP_168884177.1">
    <property type="nucleotide sequence ID" value="NZ_JABAIL010000006.1"/>
</dbReference>
<dbReference type="AlphaFoldDB" id="A0A7X8XXQ5"/>
<dbReference type="InterPro" id="IPR033985">
    <property type="entry name" value="SusD-like_N"/>
</dbReference>
<evidence type="ECO:0000313" key="8">
    <source>
        <dbReference type="EMBL" id="NLR93466.1"/>
    </source>
</evidence>
<dbReference type="Pfam" id="PF14322">
    <property type="entry name" value="SusD-like_3"/>
    <property type="match status" value="1"/>
</dbReference>
<proteinExistence type="inferred from homology"/>
<sequence length="581" mass="66647">MKRILYILLIAFTLPACESFLDRSPDLGLVEEDIYTDYFTFRAFNDRLYGHMDDQLHWDRRDDLGSVADETQNNYEYGFSTDMNSGGNYSTSSKSKLYESGWEAKTADGKPKWGAEAPPIWNAIQAIRVANLTFKNIEMLEGATEEQVNELLGQAYFFRAFYYFQILIRWGGQPRMDFLFESDEDYKDLERRDFVTSAQDCIEDLDASLLLLPSTWPSDQHGRVTKGSALALKGMILLYMGSPLMQEDANGAAAYNNDLLLESLKAQSELIQRQGEFGVSLGTNYADIFFRFGNPGSSEVLLWKNRGTRSKGDLTNHFIPKSYGGANATTGPTQNMVDMFEMESGLPITDPASNYDPTSPYEGRDPRFYNNILYNGAEWGVNGQQQIYIETFTGGREDNLPDNQASRTGYFVKKFWPKGSNHWEKRWSQHYMPWVYIRLSQVYLDFAEAANEVYGPTAVVPEAGISALQAVNIIRNRVGMPDVNSKYTGDKALFRDRIRNERAVELCFEGHRWFDIRRWKIAEEKLATIKRVVIKKSSDGSLEYSYPVLKGVRNFRPRNYWYPIPIDEIAKYNNYIQNTGW</sequence>
<feature type="domain" description="SusD-like N-terminal" evidence="7">
    <location>
        <begin position="110"/>
        <end position="232"/>
    </location>
</feature>
<dbReference type="Gene3D" id="1.25.40.390">
    <property type="match status" value="1"/>
</dbReference>
<evidence type="ECO:0000313" key="9">
    <source>
        <dbReference type="Proteomes" id="UP000585050"/>
    </source>
</evidence>
<evidence type="ECO:0000259" key="6">
    <source>
        <dbReference type="Pfam" id="PF07980"/>
    </source>
</evidence>
<evidence type="ECO:0000256" key="3">
    <source>
        <dbReference type="ARBA" id="ARBA00022729"/>
    </source>
</evidence>
<accession>A0A7X8XXQ5</accession>
<dbReference type="Pfam" id="PF07980">
    <property type="entry name" value="SusD_RagB"/>
    <property type="match status" value="1"/>
</dbReference>
<comment type="similarity">
    <text evidence="2">Belongs to the SusD family.</text>
</comment>
<dbReference type="GO" id="GO:0009279">
    <property type="term" value="C:cell outer membrane"/>
    <property type="evidence" value="ECO:0007669"/>
    <property type="project" value="UniProtKB-SubCell"/>
</dbReference>
<dbReference type="Proteomes" id="UP000585050">
    <property type="component" value="Unassembled WGS sequence"/>
</dbReference>
<evidence type="ECO:0000256" key="1">
    <source>
        <dbReference type="ARBA" id="ARBA00004442"/>
    </source>
</evidence>
<dbReference type="InterPro" id="IPR011990">
    <property type="entry name" value="TPR-like_helical_dom_sf"/>
</dbReference>
<comment type="caution">
    <text evidence="8">The sequence shown here is derived from an EMBL/GenBank/DDBJ whole genome shotgun (WGS) entry which is preliminary data.</text>
</comment>
<keyword evidence="9" id="KW-1185">Reference proteome</keyword>
<dbReference type="EMBL" id="JABAIL010000006">
    <property type="protein sequence ID" value="NLR93466.1"/>
    <property type="molecule type" value="Genomic_DNA"/>
</dbReference>
<dbReference type="SUPFAM" id="SSF48452">
    <property type="entry name" value="TPR-like"/>
    <property type="match status" value="1"/>
</dbReference>
<feature type="domain" description="RagB/SusD" evidence="6">
    <location>
        <begin position="316"/>
        <end position="581"/>
    </location>
</feature>
<evidence type="ECO:0000259" key="7">
    <source>
        <dbReference type="Pfam" id="PF14322"/>
    </source>
</evidence>
<organism evidence="8 9">
    <name type="scientific">Flammeovirga agarivorans</name>
    <dbReference type="NCBI Taxonomy" id="2726742"/>
    <lineage>
        <taxon>Bacteria</taxon>
        <taxon>Pseudomonadati</taxon>
        <taxon>Bacteroidota</taxon>
        <taxon>Cytophagia</taxon>
        <taxon>Cytophagales</taxon>
        <taxon>Flammeovirgaceae</taxon>
        <taxon>Flammeovirga</taxon>
    </lineage>
</organism>
<reference evidence="8 9" key="1">
    <citation type="submission" date="2020-04" db="EMBL/GenBank/DDBJ databases">
        <title>Flammeovirga sp. SR4, a novel species isolated from seawater.</title>
        <authorList>
            <person name="Wang X."/>
        </authorList>
    </citation>
    <scope>NUCLEOTIDE SEQUENCE [LARGE SCALE GENOMIC DNA]</scope>
    <source>
        <strain evidence="8 9">SR4</strain>
    </source>
</reference>
<keyword evidence="5" id="KW-0998">Cell outer membrane</keyword>
<keyword evidence="3" id="KW-0732">Signal</keyword>